<proteinExistence type="predicted"/>
<evidence type="ECO:0000256" key="1">
    <source>
        <dbReference type="SAM" id="MobiDB-lite"/>
    </source>
</evidence>
<dbReference type="Proteomes" id="UP000190896">
    <property type="component" value="Unassembled WGS sequence"/>
</dbReference>
<protein>
    <submittedName>
        <fullName evidence="2">Uncharacterized protein</fullName>
    </submittedName>
</protein>
<keyword evidence="3" id="KW-1185">Reference proteome</keyword>
<sequence length="95" mass="9868">MHAAGSQAQGAEQGGGEGREQDRKRPDDQGVVTAGQLKGPLHQLAPLLLVEGEYAHHVGADTEIGGMPQADHAAVAKNEIEADRGQGIDQDAAEH</sequence>
<feature type="region of interest" description="Disordered" evidence="1">
    <location>
        <begin position="1"/>
        <end position="38"/>
    </location>
</feature>
<feature type="compositionally biased region" description="Low complexity" evidence="1">
    <location>
        <begin position="1"/>
        <end position="11"/>
    </location>
</feature>
<gene>
    <name evidence="2" type="ORF">BOW51_03710</name>
</gene>
<evidence type="ECO:0000313" key="3">
    <source>
        <dbReference type="Proteomes" id="UP000190896"/>
    </source>
</evidence>
<accession>A0A1T2KWF1</accession>
<feature type="compositionally biased region" description="Basic and acidic residues" evidence="1">
    <location>
        <begin position="17"/>
        <end position="28"/>
    </location>
</feature>
<dbReference type="AlphaFoldDB" id="A0A1T2KWF1"/>
<dbReference type="EMBL" id="MPRJ01000016">
    <property type="protein sequence ID" value="OOZ37165.1"/>
    <property type="molecule type" value="Genomic_DNA"/>
</dbReference>
<reference evidence="2 3" key="1">
    <citation type="submission" date="2016-11" db="EMBL/GenBank/DDBJ databases">
        <title>Mixed transmission modes and dynamic genome evolution in an obligate animal-bacterial symbiosis.</title>
        <authorList>
            <person name="Russell S.L."/>
            <person name="Corbett-Detig R.B."/>
            <person name="Cavanaugh C.M."/>
        </authorList>
    </citation>
    <scope>NUCLEOTIDE SEQUENCE [LARGE SCALE GENOMIC DNA]</scope>
    <source>
        <strain evidence="2">Se-Cadez</strain>
    </source>
</reference>
<name>A0A1T2KWF1_9GAMM</name>
<comment type="caution">
    <text evidence="2">The sequence shown here is derived from an EMBL/GenBank/DDBJ whole genome shotgun (WGS) entry which is preliminary data.</text>
</comment>
<organism evidence="2 3">
    <name type="scientific">Solemya velesiana gill symbiont</name>
    <dbReference type="NCBI Taxonomy" id="1918948"/>
    <lineage>
        <taxon>Bacteria</taxon>
        <taxon>Pseudomonadati</taxon>
        <taxon>Pseudomonadota</taxon>
        <taxon>Gammaproteobacteria</taxon>
        <taxon>sulfur-oxidizing symbionts</taxon>
    </lineage>
</organism>
<evidence type="ECO:0000313" key="2">
    <source>
        <dbReference type="EMBL" id="OOZ37165.1"/>
    </source>
</evidence>